<dbReference type="InterPro" id="IPR011990">
    <property type="entry name" value="TPR-like_helical_dom_sf"/>
</dbReference>
<comment type="caution">
    <text evidence="7">The sequence shown here is derived from an EMBL/GenBank/DDBJ whole genome shotgun (WGS) entry which is preliminary data.</text>
</comment>
<reference evidence="7" key="1">
    <citation type="journal article" date="2022" name="Plant J.">
        <title>Strategies of tolerance reflected in two North American maple genomes.</title>
        <authorList>
            <person name="McEvoy S.L."/>
            <person name="Sezen U.U."/>
            <person name="Trouern-Trend A."/>
            <person name="McMahon S.M."/>
            <person name="Schaberg P.G."/>
            <person name="Yang J."/>
            <person name="Wegrzyn J.L."/>
            <person name="Swenson N.G."/>
        </authorList>
    </citation>
    <scope>NUCLEOTIDE SEQUENCE</scope>
    <source>
        <strain evidence="7">NS2018</strain>
    </source>
</reference>
<dbReference type="Proteomes" id="UP001168877">
    <property type="component" value="Unassembled WGS sequence"/>
</dbReference>
<dbReference type="InterPro" id="IPR019734">
    <property type="entry name" value="TPR_rpt"/>
</dbReference>
<comment type="subcellular location">
    <subcellularLocation>
        <location evidence="1">Membrane</location>
        <topology evidence="1">Multi-pass membrane protein</topology>
    </subcellularLocation>
</comment>
<feature type="transmembrane region" description="Helical" evidence="6">
    <location>
        <begin position="178"/>
        <end position="200"/>
    </location>
</feature>
<keyword evidence="5 6" id="KW-0472">Membrane</keyword>
<sequence>MATSRLILLHLRRSHAPLHHALCSLIPSRTPPLHPSYFPPRLHFPPAAAFHFFHSRSIDDDSGSDSFPIPSEMVNWSEGVSQISSGEDSILPVRALISLLDSFHDLTGFPWWITIASSALALRILMFPAVVLQMRKLKRIAELFPKLPPPLPPPLSGRSFIDQISLFRRERRAIGCPSFLWFLASFSIQVPCFLLFVTSIRRMSLDGHPGFDCGGTLWFQNLTETSNGVIGSGSIFPILIAALHYMNVQISFRKSSLGKDSGMLGLLAKYYKSYLDILTLPLLVTGYCIPQNLSLQHPAIRSKLGLPDKDAPTAVAKFEQSDAPEMTFFDSTKKQHKVSAKDLKPKELLAVSIHLMSKDQKEQAISLLLLALDKDPDYVQPLIVMGQILVQKGLLAEAIESLERAISKLCFAGHPTEDEDIDLLIVASQGAGLAYMQQDKMAEGIVHLERIGIMQEPDEPKTKAHYFDGLVLLSSALYNVGRKAEAAEYLRLAAAYNPAYNRLLEQCEKDEGDFASDLVNSRRRDY</sequence>
<evidence type="ECO:0000313" key="7">
    <source>
        <dbReference type="EMBL" id="KAK0593447.1"/>
    </source>
</evidence>
<evidence type="ECO:0000256" key="4">
    <source>
        <dbReference type="ARBA" id="ARBA00022989"/>
    </source>
</evidence>
<keyword evidence="4 6" id="KW-1133">Transmembrane helix</keyword>
<reference evidence="7" key="2">
    <citation type="submission" date="2023-06" db="EMBL/GenBank/DDBJ databases">
        <authorList>
            <person name="Swenson N.G."/>
            <person name="Wegrzyn J.L."/>
            <person name="Mcevoy S.L."/>
        </authorList>
    </citation>
    <scope>NUCLEOTIDE SEQUENCE</scope>
    <source>
        <strain evidence="7">NS2018</strain>
        <tissue evidence="7">Leaf</tissue>
    </source>
</reference>
<feature type="transmembrane region" description="Helical" evidence="6">
    <location>
        <begin position="109"/>
        <end position="132"/>
    </location>
</feature>
<evidence type="ECO:0000256" key="6">
    <source>
        <dbReference type="SAM" id="Phobius"/>
    </source>
</evidence>
<evidence type="ECO:0000256" key="3">
    <source>
        <dbReference type="ARBA" id="ARBA00022692"/>
    </source>
</evidence>
<name>A0AA39SN91_ACESA</name>
<dbReference type="Pfam" id="PF13181">
    <property type="entry name" value="TPR_8"/>
    <property type="match status" value="1"/>
</dbReference>
<evidence type="ECO:0008006" key="9">
    <source>
        <dbReference type="Google" id="ProtNLM"/>
    </source>
</evidence>
<organism evidence="7 8">
    <name type="scientific">Acer saccharum</name>
    <name type="common">Sugar maple</name>
    <dbReference type="NCBI Taxonomy" id="4024"/>
    <lineage>
        <taxon>Eukaryota</taxon>
        <taxon>Viridiplantae</taxon>
        <taxon>Streptophyta</taxon>
        <taxon>Embryophyta</taxon>
        <taxon>Tracheophyta</taxon>
        <taxon>Spermatophyta</taxon>
        <taxon>Magnoliopsida</taxon>
        <taxon>eudicotyledons</taxon>
        <taxon>Gunneridae</taxon>
        <taxon>Pentapetalae</taxon>
        <taxon>rosids</taxon>
        <taxon>malvids</taxon>
        <taxon>Sapindales</taxon>
        <taxon>Sapindaceae</taxon>
        <taxon>Hippocastanoideae</taxon>
        <taxon>Acereae</taxon>
        <taxon>Acer</taxon>
    </lineage>
</organism>
<dbReference type="Gene3D" id="1.25.40.10">
    <property type="entry name" value="Tetratricopeptide repeat domain"/>
    <property type="match status" value="1"/>
</dbReference>
<accession>A0AA39SN91</accession>
<evidence type="ECO:0000256" key="5">
    <source>
        <dbReference type="ARBA" id="ARBA00023136"/>
    </source>
</evidence>
<protein>
    <recommendedName>
        <fullName evidence="9">ALBINO3-like protein 2, chloroplastic</fullName>
    </recommendedName>
</protein>
<dbReference type="SUPFAM" id="SSF48452">
    <property type="entry name" value="TPR-like"/>
    <property type="match status" value="1"/>
</dbReference>
<evidence type="ECO:0000256" key="1">
    <source>
        <dbReference type="ARBA" id="ARBA00004141"/>
    </source>
</evidence>
<dbReference type="InterPro" id="IPR001708">
    <property type="entry name" value="YidC/ALB3/OXA1/COX18"/>
</dbReference>
<keyword evidence="3 6" id="KW-0812">Transmembrane</keyword>
<proteinExistence type="inferred from homology"/>
<gene>
    <name evidence="7" type="ORF">LWI29_036791</name>
</gene>
<keyword evidence="8" id="KW-1185">Reference proteome</keyword>
<dbReference type="EMBL" id="JAUESC010000380">
    <property type="protein sequence ID" value="KAK0593447.1"/>
    <property type="molecule type" value="Genomic_DNA"/>
</dbReference>
<dbReference type="GO" id="GO:0032979">
    <property type="term" value="P:protein insertion into mitochondrial inner membrane from matrix"/>
    <property type="evidence" value="ECO:0007669"/>
    <property type="project" value="TreeGrafter"/>
</dbReference>
<evidence type="ECO:0000256" key="2">
    <source>
        <dbReference type="ARBA" id="ARBA00010583"/>
    </source>
</evidence>
<dbReference type="PANTHER" id="PTHR12428:SF65">
    <property type="entry name" value="CYTOCHROME C OXIDASE ASSEMBLY PROTEIN COX18, MITOCHONDRIAL"/>
    <property type="match status" value="1"/>
</dbReference>
<dbReference type="AlphaFoldDB" id="A0AA39SN91"/>
<dbReference type="GO" id="GO:0005743">
    <property type="term" value="C:mitochondrial inner membrane"/>
    <property type="evidence" value="ECO:0007669"/>
    <property type="project" value="TreeGrafter"/>
</dbReference>
<comment type="similarity">
    <text evidence="2">Belongs to the OXA1/ALB3/YidC (TC 2.A.9.2) family.</text>
</comment>
<evidence type="ECO:0000313" key="8">
    <source>
        <dbReference type="Proteomes" id="UP001168877"/>
    </source>
</evidence>
<dbReference type="GO" id="GO:0032977">
    <property type="term" value="F:membrane insertase activity"/>
    <property type="evidence" value="ECO:0007669"/>
    <property type="project" value="InterPro"/>
</dbReference>
<dbReference type="PANTHER" id="PTHR12428">
    <property type="entry name" value="OXA1"/>
    <property type="match status" value="1"/>
</dbReference>